<evidence type="ECO:0000256" key="4">
    <source>
        <dbReference type="ARBA" id="ARBA00023136"/>
    </source>
</evidence>
<feature type="domain" description="Translocation and assembly module TamB C-terminal" evidence="6">
    <location>
        <begin position="1040"/>
        <end position="1305"/>
    </location>
</feature>
<comment type="subcellular location">
    <subcellularLocation>
        <location evidence="1">Membrane</location>
        <topology evidence="1">Single-pass membrane protein</topology>
    </subcellularLocation>
</comment>
<name>A0A1R1MNG8_9BACT</name>
<dbReference type="Pfam" id="PF04357">
    <property type="entry name" value="TamB"/>
    <property type="match status" value="1"/>
</dbReference>
<dbReference type="InterPro" id="IPR007452">
    <property type="entry name" value="TamB_C"/>
</dbReference>
<gene>
    <name evidence="7" type="ORF">BLW93_00765</name>
</gene>
<reference evidence="7 8" key="1">
    <citation type="submission" date="2016-10" db="EMBL/GenBank/DDBJ databases">
        <title>Genome sequence of a sulfur-reducing bacterium Desulfurobacterium indicum K6013.</title>
        <authorList>
            <person name="Cao J."/>
            <person name="Shao Z."/>
            <person name="Alain K."/>
            <person name="Jebbar M."/>
        </authorList>
    </citation>
    <scope>NUCLEOTIDE SEQUENCE [LARGE SCALE GENOMIC DNA]</scope>
    <source>
        <strain evidence="7 8">K6013</strain>
    </source>
</reference>
<keyword evidence="2 5" id="KW-0812">Transmembrane</keyword>
<dbReference type="GO" id="GO:0005886">
    <property type="term" value="C:plasma membrane"/>
    <property type="evidence" value="ECO:0007669"/>
    <property type="project" value="InterPro"/>
</dbReference>
<evidence type="ECO:0000313" key="7">
    <source>
        <dbReference type="EMBL" id="OMH41234.1"/>
    </source>
</evidence>
<organism evidence="7 8">
    <name type="scientific">Desulfurobacterium indicum</name>
    <dbReference type="NCBI Taxonomy" id="1914305"/>
    <lineage>
        <taxon>Bacteria</taxon>
        <taxon>Pseudomonadati</taxon>
        <taxon>Aquificota</taxon>
        <taxon>Aquificia</taxon>
        <taxon>Desulfurobacteriales</taxon>
        <taxon>Desulfurobacteriaceae</taxon>
        <taxon>Desulfurobacterium</taxon>
    </lineage>
</organism>
<evidence type="ECO:0000259" key="6">
    <source>
        <dbReference type="Pfam" id="PF04357"/>
    </source>
</evidence>
<evidence type="ECO:0000256" key="1">
    <source>
        <dbReference type="ARBA" id="ARBA00004167"/>
    </source>
</evidence>
<feature type="transmembrane region" description="Helical" evidence="5">
    <location>
        <begin position="20"/>
        <end position="38"/>
    </location>
</feature>
<evidence type="ECO:0000256" key="3">
    <source>
        <dbReference type="ARBA" id="ARBA00022989"/>
    </source>
</evidence>
<keyword evidence="4 5" id="KW-0472">Membrane</keyword>
<dbReference type="Proteomes" id="UP000187408">
    <property type="component" value="Unassembled WGS sequence"/>
</dbReference>
<sequence length="1337" mass="149309">MRDRVRSFFHSLLRGRLHYFIRFCFFVLFLFFTFKISLKMIDYYLDKLKGYGIYVENLHIQPGSRFAVTFGGIEYKSKSVEFHGGRGEVILDLIESLKEKRPVVFRASIDYFSLSFNENDKKGALVLPNISSVPFGIVVKNLHVGRGNIYSRNFLADFGGLDWGNGKFLLRKTDGRIKGKPFYLSDIVGVLQKDTVKTDPFDFSWDSLSLSGKMMFSLDFRDVRFDGKLLLPGKKVALVLIKETSKIKASGNIAFETFKKRFDFSLDAYLDGEAKFNGKISEEGEPFKLSFKGFFDGEQISIEGDSIGDFTFENKFFVKGMNVSYSFSGKPDCLSGFINGKIDDVSFDRRNFRNLFVSVKLKDSNYLDADFSWHDGNSGKVKISGNLALKNFSVVADIKKFDLKSDPLIASLSPSIREWIPEVEGDVSLKGKVEKGEVKEANVTFNISRFNFRGFDGKGYLILRTKNGRFPVSFKISGYNGTVGFSGYFNPSQVSVNGNLFYNNFQLASLDFLSSEGLEGAVTGGGKIFGKLIALRGNFRYKARELSYFGEKFEDVSGIINLDYPSLIVEARDSKGRLDLKRVSLKFAPVFAIDVVASVKGFHLGTIEKVTGRYGIKMPVKLSGTADGSVSLSFKHGEKNPFKMSVIIDKYDSHYALGDTISGNATGAGSVAFDRQLSISLHGSSKDATIAGLKFFGGSYRFVMRGKDINVSGENFSSSLFDKSSVSFSVALDAEKESMNGEFILKGHKKLSHLATDVNLSGKIEGYFDNFTVPIKGNAFVVSDYLKDKIAVKFSGRFHEPDNNGEIDFISNKGRVYAKINGKDLTLRGTLKNLEFGLEKVKGTAGLVVFNLNVKNFDFEHLNGVVGIPILSIFPENLPEIDSISGIYLNFSNGNIKVSDAAFSFPGGWINLNLSFVNRQLSGNFKGSVSARAIARRFLPSVLVKEGDFNVSGTFEYEKKFTYSVEVKAGGIVGRTDYLLGTVKIDKFSLNVKDGKLKYLFTAIEVEDGNIVVSGGDVITASIFNVPVGQRGIWRARITGNLKFVNKKLTGAINISRPVILKLTAEKKKGSPSFSIPFDVDVNLDFLEPLEFKTDVWSIKILPIMKVTVNDGIPVVSGNFFVLDGKIKYMGKEFVVSYGSGIVDNLLELKGDLNIAAISRIGDYYVYMFIRGNLSSPVLYFSSEPPLTKEEILSLIMTGATPSEMERSNELFPVVQVAYYATSTFLKPVEKTFSKLLKLESFSLEPYITRYGETVIKFSVAKRIGDRLRLIGYQTTGQDPEFSIGAQYFIGHYKNVYLEYQYSNYYHNEYGIGFDFRVKDWIWLEEKIKRKIQGLKK</sequence>
<evidence type="ECO:0000256" key="5">
    <source>
        <dbReference type="SAM" id="Phobius"/>
    </source>
</evidence>
<evidence type="ECO:0000256" key="2">
    <source>
        <dbReference type="ARBA" id="ARBA00022692"/>
    </source>
</evidence>
<keyword evidence="8" id="KW-1185">Reference proteome</keyword>
<dbReference type="EMBL" id="MOEN01000002">
    <property type="protein sequence ID" value="OMH41234.1"/>
    <property type="molecule type" value="Genomic_DNA"/>
</dbReference>
<dbReference type="GO" id="GO:0009306">
    <property type="term" value="P:protein secretion"/>
    <property type="evidence" value="ECO:0007669"/>
    <property type="project" value="InterPro"/>
</dbReference>
<keyword evidence="3 5" id="KW-1133">Transmembrane helix</keyword>
<proteinExistence type="predicted"/>
<protein>
    <recommendedName>
        <fullName evidence="6">Translocation and assembly module TamB C-terminal domain-containing protein</fullName>
    </recommendedName>
</protein>
<dbReference type="STRING" id="1914305.BLW93_00765"/>
<comment type="caution">
    <text evidence="7">The sequence shown here is derived from an EMBL/GenBank/DDBJ whole genome shotgun (WGS) entry which is preliminary data.</text>
</comment>
<evidence type="ECO:0000313" key="8">
    <source>
        <dbReference type="Proteomes" id="UP000187408"/>
    </source>
</evidence>
<accession>A0A1R1MNG8</accession>